<sequence>MSLQKKETRASRGRYWMMDPHQVAQNPRPVAHKAPQGGPKAIYYLQEESRSHVVFCR</sequence>
<evidence type="ECO:0000313" key="2">
    <source>
        <dbReference type="EMBL" id="KAF8755852.1"/>
    </source>
</evidence>
<comment type="caution">
    <text evidence="2">The sequence shown here is derived from an EMBL/GenBank/DDBJ whole genome shotgun (WGS) entry which is preliminary data.</text>
</comment>
<dbReference type="AlphaFoldDB" id="A0A835KMZ1"/>
<dbReference type="Proteomes" id="UP000636709">
    <property type="component" value="Unassembled WGS sequence"/>
</dbReference>
<feature type="region of interest" description="Disordered" evidence="1">
    <location>
        <begin position="1"/>
        <end position="20"/>
    </location>
</feature>
<dbReference type="EMBL" id="JACEFO010000824">
    <property type="protein sequence ID" value="KAF8755852.1"/>
    <property type="molecule type" value="Genomic_DNA"/>
</dbReference>
<organism evidence="2 3">
    <name type="scientific">Digitaria exilis</name>
    <dbReference type="NCBI Taxonomy" id="1010633"/>
    <lineage>
        <taxon>Eukaryota</taxon>
        <taxon>Viridiplantae</taxon>
        <taxon>Streptophyta</taxon>
        <taxon>Embryophyta</taxon>
        <taxon>Tracheophyta</taxon>
        <taxon>Spermatophyta</taxon>
        <taxon>Magnoliopsida</taxon>
        <taxon>Liliopsida</taxon>
        <taxon>Poales</taxon>
        <taxon>Poaceae</taxon>
        <taxon>PACMAD clade</taxon>
        <taxon>Panicoideae</taxon>
        <taxon>Panicodae</taxon>
        <taxon>Paniceae</taxon>
        <taxon>Anthephorinae</taxon>
        <taxon>Digitaria</taxon>
    </lineage>
</organism>
<gene>
    <name evidence="2" type="ORF">HU200_011144</name>
</gene>
<proteinExistence type="predicted"/>
<evidence type="ECO:0000313" key="3">
    <source>
        <dbReference type="Proteomes" id="UP000636709"/>
    </source>
</evidence>
<accession>A0A835KMZ1</accession>
<reference evidence="2" key="1">
    <citation type="submission" date="2020-07" db="EMBL/GenBank/DDBJ databases">
        <title>Genome sequence and genetic diversity analysis of an under-domesticated orphan crop, white fonio (Digitaria exilis).</title>
        <authorList>
            <person name="Bennetzen J.L."/>
            <person name="Chen S."/>
            <person name="Ma X."/>
            <person name="Wang X."/>
            <person name="Yssel A.E.J."/>
            <person name="Chaluvadi S.R."/>
            <person name="Johnson M."/>
            <person name="Gangashetty P."/>
            <person name="Hamidou F."/>
            <person name="Sanogo M.D."/>
            <person name="Zwaenepoel A."/>
            <person name="Wallace J."/>
            <person name="Van De Peer Y."/>
            <person name="Van Deynze A."/>
        </authorList>
    </citation>
    <scope>NUCLEOTIDE SEQUENCE</scope>
    <source>
        <tissue evidence="2">Leaves</tissue>
    </source>
</reference>
<protein>
    <submittedName>
        <fullName evidence="2">Uncharacterized protein</fullName>
    </submittedName>
</protein>
<evidence type="ECO:0000256" key="1">
    <source>
        <dbReference type="SAM" id="MobiDB-lite"/>
    </source>
</evidence>
<keyword evidence="3" id="KW-1185">Reference proteome</keyword>
<name>A0A835KMZ1_9POAL</name>
<feature type="compositionally biased region" description="Basic and acidic residues" evidence="1">
    <location>
        <begin position="1"/>
        <end position="10"/>
    </location>
</feature>